<dbReference type="EMBL" id="JACHIR010000001">
    <property type="protein sequence ID" value="MBB5896657.1"/>
    <property type="molecule type" value="Genomic_DNA"/>
</dbReference>
<dbReference type="Proteomes" id="UP000585638">
    <property type="component" value="Unassembled WGS sequence"/>
</dbReference>
<keyword evidence="2" id="KW-0547">Nucleotide-binding</keyword>
<dbReference type="PROSITE" id="PS00329">
    <property type="entry name" value="HSP70_2"/>
    <property type="match status" value="1"/>
</dbReference>
<protein>
    <submittedName>
        <fullName evidence="6">Molecular chaperone DnaK</fullName>
    </submittedName>
</protein>
<dbReference type="InterPro" id="IPR018181">
    <property type="entry name" value="Heat_shock_70_CS"/>
</dbReference>
<keyword evidence="7" id="KW-1185">Reference proteome</keyword>
<gene>
    <name evidence="6" type="ORF">BJ998_007853</name>
</gene>
<evidence type="ECO:0000256" key="1">
    <source>
        <dbReference type="ARBA" id="ARBA00007381"/>
    </source>
</evidence>
<comment type="similarity">
    <text evidence="1">Belongs to the heat shock protein 70 family.</text>
</comment>
<dbReference type="InterPro" id="IPR043129">
    <property type="entry name" value="ATPase_NBD"/>
</dbReference>
<dbReference type="Pfam" id="PF00012">
    <property type="entry name" value="HSP70"/>
    <property type="match status" value="1"/>
</dbReference>
<evidence type="ECO:0000256" key="2">
    <source>
        <dbReference type="ARBA" id="ARBA00022741"/>
    </source>
</evidence>
<dbReference type="Gene3D" id="3.90.640.10">
    <property type="entry name" value="Actin, Chain A, domain 4"/>
    <property type="match status" value="1"/>
</dbReference>
<dbReference type="FunFam" id="3.30.420.40:FF:000028">
    <property type="entry name" value="heat shock 70 kDa protein-like"/>
    <property type="match status" value="1"/>
</dbReference>
<dbReference type="InterPro" id="IPR013126">
    <property type="entry name" value="Hsp_70_fam"/>
</dbReference>
<reference evidence="6 7" key="1">
    <citation type="submission" date="2020-08" db="EMBL/GenBank/DDBJ databases">
        <title>Sequencing the genomes of 1000 actinobacteria strains.</title>
        <authorList>
            <person name="Klenk H.-P."/>
        </authorList>
    </citation>
    <scope>NUCLEOTIDE SEQUENCE [LARGE SCALE GENOMIC DNA]</scope>
    <source>
        <strain evidence="6 7">DSM 43851</strain>
    </source>
</reference>
<dbReference type="SUPFAM" id="SSF53067">
    <property type="entry name" value="Actin-like ATPase domain"/>
    <property type="match status" value="2"/>
</dbReference>
<proteinExistence type="inferred from homology"/>
<evidence type="ECO:0000313" key="6">
    <source>
        <dbReference type="EMBL" id="MBB5896657.1"/>
    </source>
</evidence>
<dbReference type="PROSITE" id="PS00297">
    <property type="entry name" value="HSP70_1"/>
    <property type="match status" value="1"/>
</dbReference>
<keyword evidence="5" id="KW-0143">Chaperone</keyword>
<evidence type="ECO:0000256" key="3">
    <source>
        <dbReference type="ARBA" id="ARBA00022840"/>
    </source>
</evidence>
<name>A0A7W9KQ43_9PSEU</name>
<sequence length="861" mass="94572">MMKQILSKAVGIDLGTTNSAVAVMDRTDTDIVLHRDRHTATTPSCVWKDPRSGELVVGRLAARRVGANPAPIRSVKRLMGRQETVRVTDEDMTPEQVSSLVLAEMKRQIQQDVAAWDTADTSWEVDRAIVTVPAYFDQPAIEATRRAAEKAGLEVLDLLHEPTAAACYHCWSSKTENGTFLVYDLGGGTFDASVVRCTAGAFEVLGISGNNMLGGDNVDTEMARWLQEYLVEDGYALDLDLAGDDEDKIRFAQLKFLAEGVKQALSTQDLFMFRDSGTVRDKDGTPVIIDRMVERAEFEEVARPVVARTIGYCHEVMELAGKVAGISLSDVDQVILAGGSTHMPLVREMVTRELCGPDGARCAEPVYEKVDTIVALGAAIRASAVGGLRSHNPERTVRVSFRGTGATGSTTTVVAGRAEALTADTHLDGGHIRLSTGGYDDEVDLGSDGVFRFTRVPVQAGAESLLSFDLYDRDGDKVMSTARMVTQDDDLGTDGGETSPPILNKAFSLQVNRAGRPHVKELVPAMALLPTSARFSFQHPGSTEQVLFPLYQHRRRVQVIEVPVPASTPRGAEISFDVHIDDKSMITVRGAVGGTEFDARLVQAPPRPEPTRAEIDQLANRFANSVLYLKAGDRAVAEAKWDMTMASLETAWRNHDLVQLEHDLEELEFIIDSLAVVEITLVPPKAEFDAIVTECRELNHRVRQAVVGTAITHDEHELAKSIDVQVDQGERAYRNRDQRAYGEAIEQLYGILRWLDGQYQKTPEGKDNRSEEERVADAAAAVTHLARGEVMRLAESKGRADFAREITEIMRDLAECQRDAGRDPGRTQTRIAQHHRRLKQIRDVLLSGAHDVESLPVEATP</sequence>
<dbReference type="GO" id="GO:0005524">
    <property type="term" value="F:ATP binding"/>
    <property type="evidence" value="ECO:0007669"/>
    <property type="project" value="UniProtKB-KW"/>
</dbReference>
<evidence type="ECO:0000313" key="7">
    <source>
        <dbReference type="Proteomes" id="UP000585638"/>
    </source>
</evidence>
<dbReference type="GO" id="GO:0140662">
    <property type="term" value="F:ATP-dependent protein folding chaperone"/>
    <property type="evidence" value="ECO:0007669"/>
    <property type="project" value="InterPro"/>
</dbReference>
<evidence type="ECO:0000256" key="4">
    <source>
        <dbReference type="ARBA" id="ARBA00023016"/>
    </source>
</evidence>
<dbReference type="PROSITE" id="PS01036">
    <property type="entry name" value="HSP70_3"/>
    <property type="match status" value="1"/>
</dbReference>
<organism evidence="6 7">
    <name type="scientific">Kutzneria kofuensis</name>
    <dbReference type="NCBI Taxonomy" id="103725"/>
    <lineage>
        <taxon>Bacteria</taxon>
        <taxon>Bacillati</taxon>
        <taxon>Actinomycetota</taxon>
        <taxon>Actinomycetes</taxon>
        <taxon>Pseudonocardiales</taxon>
        <taxon>Pseudonocardiaceae</taxon>
        <taxon>Kutzneria</taxon>
    </lineage>
</organism>
<comment type="caution">
    <text evidence="6">The sequence shown here is derived from an EMBL/GenBank/DDBJ whole genome shotgun (WGS) entry which is preliminary data.</text>
</comment>
<dbReference type="CDD" id="cd24029">
    <property type="entry name" value="ASKHA_NBD_HSP70_DnaK_HscA_HscC"/>
    <property type="match status" value="1"/>
</dbReference>
<keyword evidence="4" id="KW-0346">Stress response</keyword>
<dbReference type="Gene3D" id="3.30.420.40">
    <property type="match status" value="2"/>
</dbReference>
<dbReference type="PANTHER" id="PTHR19375">
    <property type="entry name" value="HEAT SHOCK PROTEIN 70KDA"/>
    <property type="match status" value="1"/>
</dbReference>
<evidence type="ECO:0000256" key="5">
    <source>
        <dbReference type="ARBA" id="ARBA00023186"/>
    </source>
</evidence>
<keyword evidence="3" id="KW-0067">ATP-binding</keyword>
<accession>A0A7W9KQ43</accession>
<dbReference type="AlphaFoldDB" id="A0A7W9KQ43"/>
<dbReference type="PRINTS" id="PR00301">
    <property type="entry name" value="HEATSHOCK70"/>
</dbReference>